<feature type="domain" description="DUF2846" evidence="2">
    <location>
        <begin position="68"/>
        <end position="148"/>
    </location>
</feature>
<feature type="transmembrane region" description="Helical" evidence="1">
    <location>
        <begin position="29"/>
        <end position="45"/>
    </location>
</feature>
<organism evidence="3 4">
    <name type="scientific">Pontixanthobacter aquaemixtae</name>
    <dbReference type="NCBI Taxonomy" id="1958940"/>
    <lineage>
        <taxon>Bacteria</taxon>
        <taxon>Pseudomonadati</taxon>
        <taxon>Pseudomonadota</taxon>
        <taxon>Alphaproteobacteria</taxon>
        <taxon>Sphingomonadales</taxon>
        <taxon>Erythrobacteraceae</taxon>
        <taxon>Pontixanthobacter</taxon>
    </lineage>
</organism>
<evidence type="ECO:0000256" key="1">
    <source>
        <dbReference type="SAM" id="Phobius"/>
    </source>
</evidence>
<accession>A0A844ZN20</accession>
<name>A0A844ZN20_9SPHN</name>
<gene>
    <name evidence="3" type="ORF">GRI41_02945</name>
</gene>
<dbReference type="InterPro" id="IPR022548">
    <property type="entry name" value="DUF2846"/>
</dbReference>
<evidence type="ECO:0000313" key="3">
    <source>
        <dbReference type="EMBL" id="MXO89771.1"/>
    </source>
</evidence>
<dbReference type="RefSeq" id="WP_160603280.1">
    <property type="nucleotide sequence ID" value="NZ_WTYX01000001.1"/>
</dbReference>
<evidence type="ECO:0000313" key="4">
    <source>
        <dbReference type="Proteomes" id="UP000442714"/>
    </source>
</evidence>
<dbReference type="OrthoDB" id="7550742at2"/>
<dbReference type="Proteomes" id="UP000442714">
    <property type="component" value="Unassembled WGS sequence"/>
</dbReference>
<keyword evidence="1" id="KW-0472">Membrane</keyword>
<keyword evidence="1" id="KW-0812">Transmembrane</keyword>
<protein>
    <submittedName>
        <fullName evidence="3">DUF2846 domain-containing protein</fullName>
    </submittedName>
</protein>
<evidence type="ECO:0000259" key="2">
    <source>
        <dbReference type="Pfam" id="PF11008"/>
    </source>
</evidence>
<reference evidence="3 4" key="1">
    <citation type="submission" date="2019-12" db="EMBL/GenBank/DDBJ databases">
        <title>Genomic-based taxomic classification of the family Erythrobacteraceae.</title>
        <authorList>
            <person name="Xu L."/>
        </authorList>
    </citation>
    <scope>NUCLEOTIDE SEQUENCE [LARGE SCALE GENOMIC DNA]</scope>
    <source>
        <strain evidence="3 4">KCTC 52763</strain>
    </source>
</reference>
<proteinExistence type="predicted"/>
<feature type="transmembrane region" description="Helical" evidence="1">
    <location>
        <begin position="7"/>
        <end position="23"/>
    </location>
</feature>
<keyword evidence="4" id="KW-1185">Reference proteome</keyword>
<dbReference type="AlphaFoldDB" id="A0A844ZN20"/>
<keyword evidence="1" id="KW-1133">Transmembrane helix</keyword>
<dbReference type="EMBL" id="WTYX01000001">
    <property type="protein sequence ID" value="MXO89771.1"/>
    <property type="molecule type" value="Genomic_DNA"/>
</dbReference>
<sequence length="181" mass="19373">MKMTPMNIAIFGIAAIGGLIIGMQSPMLGMLLIIPVVIFVAVILLRNQSGALADAEVTADAKAMTPAAGKARIYIMRNGFVGGQQGMNITVNGDLNSQIRSKYFLMAEVDPGQHEVTAKMSSGSKSESHTFSLGAGEVILFDMKLNMGMVQGTPDFTEIRGAREAQGMFRNLKMVEWKSAA</sequence>
<comment type="caution">
    <text evidence="3">The sequence shown here is derived from an EMBL/GenBank/DDBJ whole genome shotgun (WGS) entry which is preliminary data.</text>
</comment>
<dbReference type="Pfam" id="PF11008">
    <property type="entry name" value="DUF2846"/>
    <property type="match status" value="1"/>
</dbReference>